<dbReference type="HOGENOM" id="CLU_040729_7_3_1"/>
<protein>
    <submittedName>
        <fullName evidence="6">Uncharacterized protein</fullName>
    </submittedName>
</protein>
<evidence type="ECO:0000256" key="1">
    <source>
        <dbReference type="ARBA" id="ARBA00022741"/>
    </source>
</evidence>
<dbReference type="RefSeq" id="XP_007878150.1">
    <property type="nucleotide sequence ID" value="XM_007879959.1"/>
</dbReference>
<feature type="binding site" evidence="4">
    <location>
        <position position="55"/>
    </location>
    <ligand>
        <name>Mg(2+)</name>
        <dbReference type="ChEBI" id="CHEBI:18420"/>
    </ligand>
</feature>
<dbReference type="SMART" id="SM00177">
    <property type="entry name" value="ARF"/>
    <property type="match status" value="1"/>
</dbReference>
<dbReference type="GO" id="GO:0005794">
    <property type="term" value="C:Golgi apparatus"/>
    <property type="evidence" value="ECO:0007669"/>
    <property type="project" value="TreeGrafter"/>
</dbReference>
<dbReference type="InterPro" id="IPR027417">
    <property type="entry name" value="P-loop_NTPase"/>
</dbReference>
<gene>
    <name evidence="6" type="ORF">PFL1_02442</name>
</gene>
<dbReference type="PANTHER" id="PTHR45909">
    <property type="entry name" value="ADP-RIBOSYLATION FACTOR-RELATED PROTEIN 1"/>
    <property type="match status" value="1"/>
</dbReference>
<dbReference type="PROSITE" id="PS51417">
    <property type="entry name" value="ARF"/>
    <property type="match status" value="1"/>
</dbReference>
<dbReference type="Proteomes" id="UP000053664">
    <property type="component" value="Unassembled WGS sequence"/>
</dbReference>
<dbReference type="GO" id="GO:0006886">
    <property type="term" value="P:intracellular protein transport"/>
    <property type="evidence" value="ECO:0007669"/>
    <property type="project" value="TreeGrafter"/>
</dbReference>
<dbReference type="GO" id="GO:0005525">
    <property type="term" value="F:GTP binding"/>
    <property type="evidence" value="ECO:0007669"/>
    <property type="project" value="UniProtKB-KW"/>
</dbReference>
<dbReference type="InterPro" id="IPR006689">
    <property type="entry name" value="Small_GTPase_ARF/SAR"/>
</dbReference>
<feature type="region of interest" description="Disordered" evidence="5">
    <location>
        <begin position="109"/>
        <end position="133"/>
    </location>
</feature>
<reference evidence="6 7" key="1">
    <citation type="journal article" date="2013" name="Plant Cell">
        <title>The transition from a phytopathogenic smut ancestor to an anamorphic biocontrol agent deciphered by comparative whole-genome analysis.</title>
        <authorList>
            <person name="Lefebvre F."/>
            <person name="Joly D.L."/>
            <person name="Labbe C."/>
            <person name="Teichmann B."/>
            <person name="Linning R."/>
            <person name="Belzile F."/>
            <person name="Bakkeren G."/>
            <person name="Belanger R.R."/>
        </authorList>
    </citation>
    <scope>NUCLEOTIDE SEQUENCE [LARGE SCALE GENOMIC DNA]</scope>
    <source>
        <strain evidence="6 7">PF-1</strain>
    </source>
</reference>
<dbReference type="Gene3D" id="3.40.50.300">
    <property type="entry name" value="P-loop containing nucleotide triphosphate hydrolases"/>
    <property type="match status" value="1"/>
</dbReference>
<dbReference type="GO" id="GO:0034067">
    <property type="term" value="P:protein localization to Golgi apparatus"/>
    <property type="evidence" value="ECO:0007669"/>
    <property type="project" value="TreeGrafter"/>
</dbReference>
<proteinExistence type="predicted"/>
<feature type="binding site" evidence="4">
    <location>
        <position position="31"/>
    </location>
    <ligand>
        <name>Mg(2+)</name>
        <dbReference type="ChEBI" id="CHEBI:18420"/>
    </ligand>
</feature>
<dbReference type="GeneID" id="19316562"/>
<dbReference type="GO" id="GO:0003924">
    <property type="term" value="F:GTPase activity"/>
    <property type="evidence" value="ECO:0007669"/>
    <property type="project" value="InterPro"/>
</dbReference>
<evidence type="ECO:0000256" key="5">
    <source>
        <dbReference type="SAM" id="MobiDB-lite"/>
    </source>
</evidence>
<feature type="binding site" evidence="3">
    <location>
        <begin position="161"/>
        <end position="164"/>
    </location>
    <ligand>
        <name>GTP</name>
        <dbReference type="ChEBI" id="CHEBI:37565"/>
    </ligand>
</feature>
<keyword evidence="4" id="KW-0460">Magnesium</keyword>
<sequence>MYHLLTGLYAEWTKKERFNILVVGLAGVGKSCLVEKIKSIYLRTPALPPSRIAPTVGQNVFDLTLPSSHLHFWDLGGSASVRSLWQKYYEESHALVWVVDARDWIGCDDDDDEGGTKDKGKAVQTPEDVERQTRREESWTTLASLLDHPSLEGLPILILANKVDACSATSDSTASQNEAVAVARRIKRWIGRRMADVAAADTTTAAAEYQNGQDHVGIPHAQAPAAGYEWDVVATSALDGTGVSDAVDWLYLRVQNVKR</sequence>
<evidence type="ECO:0000256" key="3">
    <source>
        <dbReference type="PIRSR" id="PIRSR606689-1"/>
    </source>
</evidence>
<dbReference type="InterPro" id="IPR024156">
    <property type="entry name" value="Small_GTPase_ARF"/>
</dbReference>
<name>A0A061HBC3_9BASI</name>
<feature type="binding site" evidence="3">
    <location>
        <begin position="24"/>
        <end position="31"/>
    </location>
    <ligand>
        <name>GTP</name>
        <dbReference type="ChEBI" id="CHEBI:37565"/>
    </ligand>
</feature>
<dbReference type="AlphaFoldDB" id="A0A061HBC3"/>
<evidence type="ECO:0000256" key="2">
    <source>
        <dbReference type="ARBA" id="ARBA00023134"/>
    </source>
</evidence>
<feature type="binding site" evidence="3">
    <location>
        <position position="77"/>
    </location>
    <ligand>
        <name>GTP</name>
        <dbReference type="ChEBI" id="CHEBI:37565"/>
    </ligand>
</feature>
<organism evidence="6 7">
    <name type="scientific">Pseudozyma flocculosa PF-1</name>
    <dbReference type="NCBI Taxonomy" id="1277687"/>
    <lineage>
        <taxon>Eukaryota</taxon>
        <taxon>Fungi</taxon>
        <taxon>Dikarya</taxon>
        <taxon>Basidiomycota</taxon>
        <taxon>Ustilaginomycotina</taxon>
        <taxon>Ustilaginomycetes</taxon>
        <taxon>Ustilaginales</taxon>
        <taxon>Ustilaginaceae</taxon>
        <taxon>Pseudozyma</taxon>
    </lineage>
</organism>
<dbReference type="EMBL" id="KE361629">
    <property type="protein sequence ID" value="EPQ29769.1"/>
    <property type="molecule type" value="Genomic_DNA"/>
</dbReference>
<accession>A0A061HBC3</accession>
<evidence type="ECO:0000313" key="6">
    <source>
        <dbReference type="EMBL" id="EPQ29769.1"/>
    </source>
</evidence>
<keyword evidence="4" id="KW-0479">Metal-binding</keyword>
<dbReference type="KEGG" id="pfp:PFL1_02442"/>
<evidence type="ECO:0000256" key="4">
    <source>
        <dbReference type="PIRSR" id="PIRSR606689-2"/>
    </source>
</evidence>
<dbReference type="GO" id="GO:0046872">
    <property type="term" value="F:metal ion binding"/>
    <property type="evidence" value="ECO:0007669"/>
    <property type="project" value="UniProtKB-KW"/>
</dbReference>
<dbReference type="GO" id="GO:0043001">
    <property type="term" value="P:Golgi to plasma membrane protein transport"/>
    <property type="evidence" value="ECO:0007669"/>
    <property type="project" value="TreeGrafter"/>
</dbReference>
<dbReference type="Pfam" id="PF00025">
    <property type="entry name" value="Arf"/>
    <property type="match status" value="1"/>
</dbReference>
<evidence type="ECO:0000313" key="7">
    <source>
        <dbReference type="Proteomes" id="UP000053664"/>
    </source>
</evidence>
<dbReference type="eggNOG" id="KOG0076">
    <property type="taxonomic scope" value="Eukaryota"/>
</dbReference>
<dbReference type="PRINTS" id="PR00449">
    <property type="entry name" value="RASTRNSFRMNG"/>
</dbReference>
<keyword evidence="1 3" id="KW-0547">Nucleotide-binding</keyword>
<dbReference type="OrthoDB" id="414781at2759"/>
<dbReference type="SUPFAM" id="SSF52540">
    <property type="entry name" value="P-loop containing nucleoside triphosphate hydrolases"/>
    <property type="match status" value="1"/>
</dbReference>
<dbReference type="PANTHER" id="PTHR45909:SF1">
    <property type="entry name" value="ADP-RIBOSYLATION FACTOR-RELATED PROTEIN 1"/>
    <property type="match status" value="1"/>
</dbReference>
<keyword evidence="2 3" id="KW-0342">GTP-binding</keyword>